<protein>
    <recommendedName>
        <fullName evidence="2">Right handed beta helix domain-containing protein</fullName>
    </recommendedName>
</protein>
<evidence type="ECO:0000313" key="1">
    <source>
        <dbReference type="EMBL" id="GAH68445.1"/>
    </source>
</evidence>
<feature type="non-terminal residue" evidence="1">
    <location>
        <position position="184"/>
    </location>
</feature>
<accession>X1IGR4</accession>
<sequence>MKSKKRVLTLLTIIVVFLISNTSYITFNCNNGNHLKPQKKDQIQIKRSGTWNLTGSPILIDDLDVNLNWSKTALENDWCSGSGTWDNPYKIENVTIDGQSLNSCIEIKNSNVYFIIQNCIVYNSGPSDESGLYLFNVNNSRIINSTCSNNNNYNFGIRLSSSNNITIFGNVANNNYHGILLENS</sequence>
<dbReference type="InterPro" id="IPR011050">
    <property type="entry name" value="Pectin_lyase_fold/virulence"/>
</dbReference>
<dbReference type="InterPro" id="IPR022441">
    <property type="entry name" value="Para_beta_helix_rpt-2"/>
</dbReference>
<dbReference type="InterPro" id="IPR012334">
    <property type="entry name" value="Pectin_lyas_fold"/>
</dbReference>
<dbReference type="SUPFAM" id="SSF51126">
    <property type="entry name" value="Pectin lyase-like"/>
    <property type="match status" value="1"/>
</dbReference>
<name>X1IGR4_9ZZZZ</name>
<organism evidence="1">
    <name type="scientific">marine sediment metagenome</name>
    <dbReference type="NCBI Taxonomy" id="412755"/>
    <lineage>
        <taxon>unclassified sequences</taxon>
        <taxon>metagenomes</taxon>
        <taxon>ecological metagenomes</taxon>
    </lineage>
</organism>
<evidence type="ECO:0008006" key="2">
    <source>
        <dbReference type="Google" id="ProtNLM"/>
    </source>
</evidence>
<comment type="caution">
    <text evidence="1">The sequence shown here is derived from an EMBL/GenBank/DDBJ whole genome shotgun (WGS) entry which is preliminary data.</text>
</comment>
<gene>
    <name evidence="1" type="ORF">S03H2_45118</name>
</gene>
<reference evidence="1" key="1">
    <citation type="journal article" date="2014" name="Front. Microbiol.">
        <title>High frequency of phylogenetically diverse reductive dehalogenase-homologous genes in deep subseafloor sedimentary metagenomes.</title>
        <authorList>
            <person name="Kawai M."/>
            <person name="Futagami T."/>
            <person name="Toyoda A."/>
            <person name="Takaki Y."/>
            <person name="Nishi S."/>
            <person name="Hori S."/>
            <person name="Arai W."/>
            <person name="Tsubouchi T."/>
            <person name="Morono Y."/>
            <person name="Uchiyama I."/>
            <person name="Ito T."/>
            <person name="Fujiyama A."/>
            <person name="Inagaki F."/>
            <person name="Takami H."/>
        </authorList>
    </citation>
    <scope>NUCLEOTIDE SEQUENCE</scope>
    <source>
        <strain evidence="1">Expedition CK06-06</strain>
    </source>
</reference>
<dbReference type="AlphaFoldDB" id="X1IGR4"/>
<dbReference type="Gene3D" id="2.160.20.10">
    <property type="entry name" value="Single-stranded right-handed beta-helix, Pectin lyase-like"/>
    <property type="match status" value="1"/>
</dbReference>
<dbReference type="NCBIfam" id="TIGR03804">
    <property type="entry name" value="para_beta_helix"/>
    <property type="match status" value="1"/>
</dbReference>
<proteinExistence type="predicted"/>
<dbReference type="EMBL" id="BARU01028245">
    <property type="protein sequence ID" value="GAH68445.1"/>
    <property type="molecule type" value="Genomic_DNA"/>
</dbReference>